<dbReference type="InterPro" id="IPR027806">
    <property type="entry name" value="HARBI1_dom"/>
</dbReference>
<comment type="cofactor">
    <cofactor evidence="1">
        <name>a divalent metal cation</name>
        <dbReference type="ChEBI" id="CHEBI:60240"/>
    </cofactor>
</comment>
<evidence type="ECO:0000256" key="1">
    <source>
        <dbReference type="ARBA" id="ARBA00001968"/>
    </source>
</evidence>
<dbReference type="InterPro" id="IPR006612">
    <property type="entry name" value="THAP_Znf"/>
</dbReference>
<evidence type="ECO:0000256" key="6">
    <source>
        <dbReference type="PROSITE-ProRule" id="PRU00309"/>
    </source>
</evidence>
<keyword evidence="4" id="KW-0862">Zinc</keyword>
<dbReference type="PANTHER" id="PTHR23080">
    <property type="entry name" value="THAP DOMAIN PROTEIN"/>
    <property type="match status" value="1"/>
</dbReference>
<dbReference type="GO" id="GO:0008270">
    <property type="term" value="F:zinc ion binding"/>
    <property type="evidence" value="ECO:0007669"/>
    <property type="project" value="UniProtKB-KW"/>
</dbReference>
<organism evidence="9 10">
    <name type="scientific">Patiria miniata</name>
    <name type="common">Bat star</name>
    <name type="synonym">Asterina miniata</name>
    <dbReference type="NCBI Taxonomy" id="46514"/>
    <lineage>
        <taxon>Eukaryota</taxon>
        <taxon>Metazoa</taxon>
        <taxon>Echinodermata</taxon>
        <taxon>Eleutherozoa</taxon>
        <taxon>Asterozoa</taxon>
        <taxon>Asteroidea</taxon>
        <taxon>Valvatacea</taxon>
        <taxon>Valvatida</taxon>
        <taxon>Asterinidae</taxon>
        <taxon>Patiria</taxon>
    </lineage>
</organism>
<keyword evidence="3 6" id="KW-0863">Zinc-finger</keyword>
<evidence type="ECO:0000256" key="2">
    <source>
        <dbReference type="ARBA" id="ARBA00022723"/>
    </source>
</evidence>
<keyword evidence="2" id="KW-0479">Metal-binding</keyword>
<feature type="region of interest" description="Disordered" evidence="7">
    <location>
        <begin position="69"/>
        <end position="88"/>
    </location>
</feature>
<evidence type="ECO:0000256" key="4">
    <source>
        <dbReference type="ARBA" id="ARBA00022833"/>
    </source>
</evidence>
<evidence type="ECO:0000259" key="8">
    <source>
        <dbReference type="PROSITE" id="PS50950"/>
    </source>
</evidence>
<dbReference type="PANTHER" id="PTHR23080:SF144">
    <property type="entry name" value="SPINDLE AND KINETOCHORE ASSOCIATED COMPLEX SUBUNIT 3"/>
    <property type="match status" value="1"/>
</dbReference>
<dbReference type="AlphaFoldDB" id="A0A914AIL4"/>
<protein>
    <recommendedName>
        <fullName evidence="8">THAP-type domain-containing protein</fullName>
    </recommendedName>
</protein>
<keyword evidence="10" id="KW-1185">Reference proteome</keyword>
<dbReference type="SUPFAM" id="SSF57716">
    <property type="entry name" value="Glucocorticoid receptor-like (DNA-binding domain)"/>
    <property type="match status" value="1"/>
</dbReference>
<dbReference type="InterPro" id="IPR027805">
    <property type="entry name" value="Transposase_HTH_dom"/>
</dbReference>
<dbReference type="InterPro" id="IPR038441">
    <property type="entry name" value="THAP_Znf_sf"/>
</dbReference>
<dbReference type="Pfam" id="PF05485">
    <property type="entry name" value="THAP"/>
    <property type="match status" value="1"/>
</dbReference>
<dbReference type="SMART" id="SM00980">
    <property type="entry name" value="THAP"/>
    <property type="match status" value="1"/>
</dbReference>
<sequence>MVHTCVVVRCKHRKTAGSGISFYRFPTDEERRQKWINAIKREPGWMPNDGSRLCSAHFISGKQSRNPLSPDYVPSVFPDTTSPDKKRKRTALERFEKREALKLRRRENAAKETAAQALMTLQTEALEKVQMEQDLQEEAAETLLSLQVHQPSMSCQSAQQASTSTSSPSDTVSAASIELECRRLLEENHHLKETVEHLSLSENSFKDDDKVKFCTGLPSLTLLQTVLQEISPFLNTHPKAVLSKFQQLLMTLMYLRLNLCNQDLAYRFNVNCSTVSRTVNSVIDVLYARLVPMAVFWPEREELRKTLPIVFRSVYPKCTVIIDCFEVTMERSSDQRAKSQTYSSYKARNTLKYLIGVAPQGAIIFISKGWGGGRASDKHITENCGILYKLQPGDEVLADRGFNIHDSVGVYGATLKKPAFTKGKSQLSKEEAETTRKLASVRIHVERVIGLVRQKYEVLNGPVEICKLMRKDENMTTFDKVVHVACALTNLCTSIVPFD</sequence>
<evidence type="ECO:0000313" key="10">
    <source>
        <dbReference type="Proteomes" id="UP000887568"/>
    </source>
</evidence>
<evidence type="ECO:0000256" key="5">
    <source>
        <dbReference type="ARBA" id="ARBA00023125"/>
    </source>
</evidence>
<evidence type="ECO:0000256" key="3">
    <source>
        <dbReference type="ARBA" id="ARBA00022771"/>
    </source>
</evidence>
<dbReference type="RefSeq" id="XP_038063244.1">
    <property type="nucleotide sequence ID" value="XM_038207316.1"/>
</dbReference>
<dbReference type="Proteomes" id="UP000887568">
    <property type="component" value="Unplaced"/>
</dbReference>
<dbReference type="PROSITE" id="PS50950">
    <property type="entry name" value="ZF_THAP"/>
    <property type="match status" value="1"/>
</dbReference>
<dbReference type="SMART" id="SM00692">
    <property type="entry name" value="DM3"/>
    <property type="match status" value="1"/>
</dbReference>
<dbReference type="GO" id="GO:0003677">
    <property type="term" value="F:DNA binding"/>
    <property type="evidence" value="ECO:0007669"/>
    <property type="project" value="UniProtKB-UniRule"/>
</dbReference>
<proteinExistence type="predicted"/>
<name>A0A914AIL4_PATMI</name>
<dbReference type="Pfam" id="PF13613">
    <property type="entry name" value="HTH_Tnp_4"/>
    <property type="match status" value="1"/>
</dbReference>
<accession>A0A914AIL4</accession>
<dbReference type="EnsemblMetazoa" id="XM_038207316.1">
    <property type="protein sequence ID" value="XP_038063244.1"/>
    <property type="gene ID" value="LOC119733952"/>
</dbReference>
<evidence type="ECO:0000256" key="7">
    <source>
        <dbReference type="SAM" id="MobiDB-lite"/>
    </source>
</evidence>
<dbReference type="OrthoDB" id="7312725at2759"/>
<dbReference type="GeneID" id="119733952"/>
<dbReference type="OMA" id="VLETVMW"/>
<keyword evidence="5 6" id="KW-0238">DNA-binding</keyword>
<dbReference type="Pfam" id="PF13359">
    <property type="entry name" value="DDE_Tnp_4"/>
    <property type="match status" value="1"/>
</dbReference>
<reference evidence="9" key="1">
    <citation type="submission" date="2022-11" db="UniProtKB">
        <authorList>
            <consortium name="EnsemblMetazoa"/>
        </authorList>
    </citation>
    <scope>IDENTIFICATION</scope>
</reference>
<dbReference type="Gene3D" id="6.20.210.20">
    <property type="entry name" value="THAP domain"/>
    <property type="match status" value="1"/>
</dbReference>
<evidence type="ECO:0000313" key="9">
    <source>
        <dbReference type="EnsemblMetazoa" id="XP_038063244.1"/>
    </source>
</evidence>
<feature type="domain" description="THAP-type" evidence="8">
    <location>
        <begin position="1"/>
        <end position="77"/>
    </location>
</feature>